<feature type="compositionally biased region" description="Polar residues" evidence="1">
    <location>
        <begin position="236"/>
        <end position="249"/>
    </location>
</feature>
<evidence type="ECO:0000313" key="3">
    <source>
        <dbReference type="Proteomes" id="UP001302745"/>
    </source>
</evidence>
<feature type="non-terminal residue" evidence="2">
    <location>
        <position position="381"/>
    </location>
</feature>
<feature type="compositionally biased region" description="Polar residues" evidence="1">
    <location>
        <begin position="80"/>
        <end position="89"/>
    </location>
</feature>
<comment type="caution">
    <text evidence="2">The sequence shown here is derived from an EMBL/GenBank/DDBJ whole genome shotgun (WGS) entry which is preliminary data.</text>
</comment>
<feature type="region of interest" description="Disordered" evidence="1">
    <location>
        <begin position="160"/>
        <end position="381"/>
    </location>
</feature>
<feature type="compositionally biased region" description="Basic and acidic residues" evidence="1">
    <location>
        <begin position="251"/>
        <end position="270"/>
    </location>
</feature>
<name>A0AAN6VCQ5_9PEZI</name>
<evidence type="ECO:0000313" key="2">
    <source>
        <dbReference type="EMBL" id="KAK4149038.1"/>
    </source>
</evidence>
<feature type="compositionally biased region" description="Polar residues" evidence="1">
    <location>
        <begin position="353"/>
        <end position="369"/>
    </location>
</feature>
<gene>
    <name evidence="2" type="ORF">C8A00DRAFT_19234</name>
</gene>
<dbReference type="EMBL" id="MU857214">
    <property type="protein sequence ID" value="KAK4149038.1"/>
    <property type="molecule type" value="Genomic_DNA"/>
</dbReference>
<proteinExistence type="predicted"/>
<protein>
    <submittedName>
        <fullName evidence="2">Uncharacterized protein</fullName>
    </submittedName>
</protein>
<sequence length="381" mass="40467">MATVSLRNQLLYTPPVTSGAPSHLPPLLDAHDHRRGCPGNSLENALFISDGDSDCDDSSDGRSDSTLLTLEKLPTARRNGVQSNSVSGTTDKDINIPPGASGVGDAKGPSVDGGASADDSRPDCGGSPCRQGLGCPRHPNLSTKIYRRYRQAREPWAEAGNPFCSSQALPGGSSETGETEQLLGGHDLPQEGECSADTGDDMDYLTSARSGGREGTLCRDEGDKPELASAKPALQPLNSQDVVAHCNTSPEEDRGPAHPPVPDDRGELEKGGPVVPPPAQKTRASIPRLSDNEPSMQLSTSQNQVNLRRHISRRLQCNTDDGQNDYPMVGSDAEHSEKDDVAQPLPRKRRRVSTMSLATGGTASQQQTRPYCGDSSSKEAR</sequence>
<accession>A0AAN6VCQ5</accession>
<feature type="compositionally biased region" description="Polar residues" evidence="1">
    <location>
        <begin position="163"/>
        <end position="176"/>
    </location>
</feature>
<keyword evidence="3" id="KW-1185">Reference proteome</keyword>
<feature type="compositionally biased region" description="Basic and acidic residues" evidence="1">
    <location>
        <begin position="216"/>
        <end position="226"/>
    </location>
</feature>
<reference evidence="2" key="1">
    <citation type="journal article" date="2023" name="Mol. Phylogenet. Evol.">
        <title>Genome-scale phylogeny and comparative genomics of the fungal order Sordariales.</title>
        <authorList>
            <person name="Hensen N."/>
            <person name="Bonometti L."/>
            <person name="Westerberg I."/>
            <person name="Brannstrom I.O."/>
            <person name="Guillou S."/>
            <person name="Cros-Aarteil S."/>
            <person name="Calhoun S."/>
            <person name="Haridas S."/>
            <person name="Kuo A."/>
            <person name="Mondo S."/>
            <person name="Pangilinan J."/>
            <person name="Riley R."/>
            <person name="LaButti K."/>
            <person name="Andreopoulos B."/>
            <person name="Lipzen A."/>
            <person name="Chen C."/>
            <person name="Yan M."/>
            <person name="Daum C."/>
            <person name="Ng V."/>
            <person name="Clum A."/>
            <person name="Steindorff A."/>
            <person name="Ohm R.A."/>
            <person name="Martin F."/>
            <person name="Silar P."/>
            <person name="Natvig D.O."/>
            <person name="Lalanne C."/>
            <person name="Gautier V."/>
            <person name="Ament-Velasquez S.L."/>
            <person name="Kruys A."/>
            <person name="Hutchinson M.I."/>
            <person name="Powell A.J."/>
            <person name="Barry K."/>
            <person name="Miller A.N."/>
            <person name="Grigoriev I.V."/>
            <person name="Debuchy R."/>
            <person name="Gladieux P."/>
            <person name="Hiltunen Thoren M."/>
            <person name="Johannesson H."/>
        </authorList>
    </citation>
    <scope>NUCLEOTIDE SEQUENCE</scope>
    <source>
        <strain evidence="2">CBS 538.74</strain>
    </source>
</reference>
<reference evidence="2" key="2">
    <citation type="submission" date="2023-05" db="EMBL/GenBank/DDBJ databases">
        <authorList>
            <consortium name="Lawrence Berkeley National Laboratory"/>
            <person name="Steindorff A."/>
            <person name="Hensen N."/>
            <person name="Bonometti L."/>
            <person name="Westerberg I."/>
            <person name="Brannstrom I.O."/>
            <person name="Guillou S."/>
            <person name="Cros-Aarteil S."/>
            <person name="Calhoun S."/>
            <person name="Haridas S."/>
            <person name="Kuo A."/>
            <person name="Mondo S."/>
            <person name="Pangilinan J."/>
            <person name="Riley R."/>
            <person name="Labutti K."/>
            <person name="Andreopoulos B."/>
            <person name="Lipzen A."/>
            <person name="Chen C."/>
            <person name="Yanf M."/>
            <person name="Daum C."/>
            <person name="Ng V."/>
            <person name="Clum A."/>
            <person name="Ohm R."/>
            <person name="Martin F."/>
            <person name="Silar P."/>
            <person name="Natvig D."/>
            <person name="Lalanne C."/>
            <person name="Gautier V."/>
            <person name="Ament-Velasquez S.L."/>
            <person name="Kruys A."/>
            <person name="Hutchinson M.I."/>
            <person name="Powell A.J."/>
            <person name="Barry K."/>
            <person name="Miller A.N."/>
            <person name="Grigoriev I.V."/>
            <person name="Debuchy R."/>
            <person name="Gladieux P."/>
            <person name="Thoren M.H."/>
            <person name="Johannesson H."/>
        </authorList>
    </citation>
    <scope>NUCLEOTIDE SEQUENCE</scope>
    <source>
        <strain evidence="2">CBS 538.74</strain>
    </source>
</reference>
<feature type="region of interest" description="Disordered" evidence="1">
    <location>
        <begin position="74"/>
        <end position="135"/>
    </location>
</feature>
<dbReference type="AlphaFoldDB" id="A0AAN6VCQ5"/>
<dbReference type="Proteomes" id="UP001302745">
    <property type="component" value="Unassembled WGS sequence"/>
</dbReference>
<organism evidence="2 3">
    <name type="scientific">Chaetomidium leptoderma</name>
    <dbReference type="NCBI Taxonomy" id="669021"/>
    <lineage>
        <taxon>Eukaryota</taxon>
        <taxon>Fungi</taxon>
        <taxon>Dikarya</taxon>
        <taxon>Ascomycota</taxon>
        <taxon>Pezizomycotina</taxon>
        <taxon>Sordariomycetes</taxon>
        <taxon>Sordariomycetidae</taxon>
        <taxon>Sordariales</taxon>
        <taxon>Chaetomiaceae</taxon>
        <taxon>Chaetomidium</taxon>
    </lineage>
</organism>
<feature type="compositionally biased region" description="Polar residues" evidence="1">
    <location>
        <begin position="292"/>
        <end position="306"/>
    </location>
</feature>
<feature type="compositionally biased region" description="Basic and acidic residues" evidence="1">
    <location>
        <begin position="332"/>
        <end position="341"/>
    </location>
</feature>
<evidence type="ECO:0000256" key="1">
    <source>
        <dbReference type="SAM" id="MobiDB-lite"/>
    </source>
</evidence>